<dbReference type="EMBL" id="FOBV01000003">
    <property type="protein sequence ID" value="SEM46234.1"/>
    <property type="molecule type" value="Genomic_DNA"/>
</dbReference>
<reference evidence="2" key="1">
    <citation type="submission" date="2016-10" db="EMBL/GenBank/DDBJ databases">
        <authorList>
            <person name="Varghese N."/>
            <person name="Submissions S."/>
        </authorList>
    </citation>
    <scope>NUCLEOTIDE SEQUENCE [LARGE SCALE GENOMIC DNA]</scope>
    <source>
        <strain evidence="2">DSM 17453</strain>
    </source>
</reference>
<dbReference type="AlphaFoldDB" id="A0A1H7YK78"/>
<evidence type="ECO:0000313" key="2">
    <source>
        <dbReference type="Proteomes" id="UP000199450"/>
    </source>
</evidence>
<organism evidence="1 2">
    <name type="scientific">Chryseobacterium taichungense</name>
    <dbReference type="NCBI Taxonomy" id="295069"/>
    <lineage>
        <taxon>Bacteria</taxon>
        <taxon>Pseudomonadati</taxon>
        <taxon>Bacteroidota</taxon>
        <taxon>Flavobacteriia</taxon>
        <taxon>Flavobacteriales</taxon>
        <taxon>Weeksellaceae</taxon>
        <taxon>Chryseobacterium group</taxon>
        <taxon>Chryseobacterium</taxon>
    </lineage>
</organism>
<name>A0A1H7YK78_9FLAO</name>
<keyword evidence="2" id="KW-1185">Reference proteome</keyword>
<gene>
    <name evidence="1" type="ORF">SAMN05421856_103366</name>
</gene>
<accession>A0A1H7YK78</accession>
<proteinExistence type="predicted"/>
<protein>
    <submittedName>
        <fullName evidence="1">Uncharacterized protein</fullName>
    </submittedName>
</protein>
<dbReference type="RefSeq" id="WP_143052666.1">
    <property type="nucleotide sequence ID" value="NZ_FOBV01000003.1"/>
</dbReference>
<evidence type="ECO:0000313" key="1">
    <source>
        <dbReference type="EMBL" id="SEM46234.1"/>
    </source>
</evidence>
<dbReference type="Proteomes" id="UP000199450">
    <property type="component" value="Unassembled WGS sequence"/>
</dbReference>
<dbReference type="STRING" id="295069.SAMN05421856_103366"/>
<dbReference type="OrthoDB" id="9816206at2"/>
<sequence>MEAFVEMRRMLLSNASLFHRLNKIELKQLQADQKSEDIFKALEGDKLRSEKGIFYNEQVFDAYTLVSDIIRIAKSSIILLNNYVDDTV</sequence>